<comment type="caution">
    <text evidence="1">The sequence shown here is derived from an EMBL/GenBank/DDBJ whole genome shotgun (WGS) entry which is preliminary data.</text>
</comment>
<name>A0A9X2X7V8_9HYPH</name>
<gene>
    <name evidence="1" type="ORF">NYR54_08315</name>
</gene>
<proteinExistence type="predicted"/>
<dbReference type="EMBL" id="JAODNV010000008">
    <property type="protein sequence ID" value="MCT8990298.1"/>
    <property type="molecule type" value="Genomic_DNA"/>
</dbReference>
<organism evidence="1 2">
    <name type="scientific">Chelativorans petroleitrophicus</name>
    <dbReference type="NCBI Taxonomy" id="2975484"/>
    <lineage>
        <taxon>Bacteria</taxon>
        <taxon>Pseudomonadati</taxon>
        <taxon>Pseudomonadota</taxon>
        <taxon>Alphaproteobacteria</taxon>
        <taxon>Hyphomicrobiales</taxon>
        <taxon>Phyllobacteriaceae</taxon>
        <taxon>Chelativorans</taxon>
    </lineage>
</organism>
<accession>A0A9X2X7V8</accession>
<reference evidence="1" key="1">
    <citation type="submission" date="2022-08" db="EMBL/GenBank/DDBJ databases">
        <title>Chelativorans sichuanense sp. nov., a paraffin oil-degrading bacterium isolated from a mixture of oil-based drill cuttings and paddy soil.</title>
        <authorList>
            <person name="Yu J."/>
            <person name="Liu H."/>
            <person name="Chen Q."/>
        </authorList>
    </citation>
    <scope>NUCLEOTIDE SEQUENCE</scope>
    <source>
        <strain evidence="1">SCAU 2101</strain>
    </source>
</reference>
<dbReference type="RefSeq" id="WP_261515153.1">
    <property type="nucleotide sequence ID" value="NZ_JAODNV010000008.1"/>
</dbReference>
<dbReference type="AlphaFoldDB" id="A0A9X2X7V8"/>
<dbReference type="Proteomes" id="UP001149009">
    <property type="component" value="Unassembled WGS sequence"/>
</dbReference>
<evidence type="ECO:0000313" key="2">
    <source>
        <dbReference type="Proteomes" id="UP001149009"/>
    </source>
</evidence>
<evidence type="ECO:0000313" key="1">
    <source>
        <dbReference type="EMBL" id="MCT8990298.1"/>
    </source>
</evidence>
<protein>
    <submittedName>
        <fullName evidence="1">Uncharacterized protein</fullName>
    </submittedName>
</protein>
<sequence>MLGLAPEAVSGQHGNGIRPPAWLGDADMMEAGLSLESKILRARSKAVALAALYICESLLLELESQEILQRKDIEGLLKDAAKTLRAAAGENDQSDHATAAEIIDMIRAQHELVSN</sequence>
<keyword evidence="2" id="KW-1185">Reference proteome</keyword>